<gene>
    <name evidence="2" type="ORF">CCAP1982_LOCUS7058</name>
</gene>
<feature type="domain" description="Integrase zinc-binding" evidence="1">
    <location>
        <begin position="110"/>
        <end position="167"/>
    </location>
</feature>
<dbReference type="Pfam" id="PF17921">
    <property type="entry name" value="Integrase_H2C2"/>
    <property type="match status" value="1"/>
</dbReference>
<keyword evidence="3" id="KW-1185">Reference proteome</keyword>
<dbReference type="AlphaFoldDB" id="A0A811UI62"/>
<name>A0A811UI62_CERCA</name>
<dbReference type="PANTHER" id="PTHR47266">
    <property type="entry name" value="ENDONUCLEASE-RELATED"/>
    <property type="match status" value="1"/>
</dbReference>
<reference evidence="2" key="1">
    <citation type="submission" date="2020-11" db="EMBL/GenBank/DDBJ databases">
        <authorList>
            <person name="Whitehead M."/>
        </authorList>
    </citation>
    <scope>NUCLEOTIDE SEQUENCE</scope>
    <source>
        <strain evidence="2">EGII</strain>
    </source>
</reference>
<sequence>MCRRPCNIECKHCSKDEGKEDIIDVRLMKVTQAEDWEASNLRKCQQEDPDLELIMHGLEVNRRPSKEQMAAESPITKAYWAQWKSLELIFGCLHRVWENENECSRKLIVVPKLRIPDVLKEFHNGPSGGHLSITKMLEKIKQRFYWIGCRQPVAEWIADCAECIAAKGPKSRSHGQMKQYNAEAPFERVAMDVAGPFPMSK</sequence>
<dbReference type="Gene3D" id="1.10.340.70">
    <property type="match status" value="1"/>
</dbReference>
<dbReference type="EMBL" id="CAJHJT010000012">
    <property type="protein sequence ID" value="CAD6998461.1"/>
    <property type="molecule type" value="Genomic_DNA"/>
</dbReference>
<accession>A0A811UI62</accession>
<proteinExistence type="predicted"/>
<dbReference type="FunFam" id="1.10.340.70:FF:000001">
    <property type="entry name" value="Retrovirus-related Pol polyprotein from transposon gypsy-like Protein"/>
    <property type="match status" value="1"/>
</dbReference>
<dbReference type="Proteomes" id="UP000606786">
    <property type="component" value="Unassembled WGS sequence"/>
</dbReference>
<dbReference type="InterPro" id="IPR041588">
    <property type="entry name" value="Integrase_H2C2"/>
</dbReference>
<dbReference type="InterPro" id="IPR052160">
    <property type="entry name" value="Gypsy_RT_Integrase-like"/>
</dbReference>
<evidence type="ECO:0000313" key="3">
    <source>
        <dbReference type="Proteomes" id="UP000606786"/>
    </source>
</evidence>
<evidence type="ECO:0000313" key="2">
    <source>
        <dbReference type="EMBL" id="CAD6998461.1"/>
    </source>
</evidence>
<evidence type="ECO:0000259" key="1">
    <source>
        <dbReference type="Pfam" id="PF17921"/>
    </source>
</evidence>
<protein>
    <submittedName>
        <fullName evidence="2">(Mediterranean fruit fly) hypothetical protein</fullName>
    </submittedName>
</protein>
<comment type="caution">
    <text evidence="2">The sequence shown here is derived from an EMBL/GenBank/DDBJ whole genome shotgun (WGS) entry which is preliminary data.</text>
</comment>
<organism evidence="2 3">
    <name type="scientific">Ceratitis capitata</name>
    <name type="common">Mediterranean fruit fly</name>
    <name type="synonym">Tephritis capitata</name>
    <dbReference type="NCBI Taxonomy" id="7213"/>
    <lineage>
        <taxon>Eukaryota</taxon>
        <taxon>Metazoa</taxon>
        <taxon>Ecdysozoa</taxon>
        <taxon>Arthropoda</taxon>
        <taxon>Hexapoda</taxon>
        <taxon>Insecta</taxon>
        <taxon>Pterygota</taxon>
        <taxon>Neoptera</taxon>
        <taxon>Endopterygota</taxon>
        <taxon>Diptera</taxon>
        <taxon>Brachycera</taxon>
        <taxon>Muscomorpha</taxon>
        <taxon>Tephritoidea</taxon>
        <taxon>Tephritidae</taxon>
        <taxon>Ceratitis</taxon>
        <taxon>Ceratitis</taxon>
    </lineage>
</organism>